<protein>
    <submittedName>
        <fullName evidence="3">Not3 domain-containing protein</fullName>
    </submittedName>
</protein>
<sequence length="252" mass="27989">EYIQRKRNEFLTDIGAIDDRLQELSDNIEALNDKYAELDYDEIKKEEADVTHYRVEVEKAVDHLKTLLKRYEVRLEEMKHQEEQPAYQAKLQSQALATTTPSSRPQQGPPPAPVRATTTQGSPTTTTVTPASIQPPPTPVRSPQGNTTTSQAGTLTNTTTTTTTASPASTQGPPPATHSGILGHQKTTRSEGIAKSRNKEHISEADLRIPLHNDTKITNNLLEVVRQEKKQLQGTINLLLEFLEDTLAHSRQ</sequence>
<feature type="compositionally biased region" description="Low complexity" evidence="1">
    <location>
        <begin position="117"/>
        <end position="129"/>
    </location>
</feature>
<keyword evidence="2" id="KW-1185">Reference proteome</keyword>
<evidence type="ECO:0000256" key="1">
    <source>
        <dbReference type="SAM" id="MobiDB-lite"/>
    </source>
</evidence>
<feature type="compositionally biased region" description="Polar residues" evidence="1">
    <location>
        <begin position="90"/>
        <end position="106"/>
    </location>
</feature>
<accession>A0A1I8AGK6</accession>
<reference evidence="3" key="1">
    <citation type="submission" date="2016-11" db="UniProtKB">
        <authorList>
            <consortium name="WormBaseParasite"/>
        </authorList>
    </citation>
    <scope>IDENTIFICATION</scope>
</reference>
<evidence type="ECO:0000313" key="3">
    <source>
        <dbReference type="WBParaSite" id="L893_g5526.t1"/>
    </source>
</evidence>
<feature type="compositionally biased region" description="Low complexity" evidence="1">
    <location>
        <begin position="145"/>
        <end position="171"/>
    </location>
</feature>
<dbReference type="WBParaSite" id="L893_g5526.t1">
    <property type="protein sequence ID" value="L893_g5526.t1"/>
    <property type="gene ID" value="L893_g5526"/>
</dbReference>
<evidence type="ECO:0000313" key="2">
    <source>
        <dbReference type="Proteomes" id="UP000095287"/>
    </source>
</evidence>
<feature type="compositionally biased region" description="Basic and acidic residues" evidence="1">
    <location>
        <begin position="188"/>
        <end position="201"/>
    </location>
</feature>
<dbReference type="AlphaFoldDB" id="A0A1I8AGK6"/>
<organism evidence="2 3">
    <name type="scientific">Steinernema glaseri</name>
    <dbReference type="NCBI Taxonomy" id="37863"/>
    <lineage>
        <taxon>Eukaryota</taxon>
        <taxon>Metazoa</taxon>
        <taxon>Ecdysozoa</taxon>
        <taxon>Nematoda</taxon>
        <taxon>Chromadorea</taxon>
        <taxon>Rhabditida</taxon>
        <taxon>Tylenchina</taxon>
        <taxon>Panagrolaimomorpha</taxon>
        <taxon>Strongyloidoidea</taxon>
        <taxon>Steinernematidae</taxon>
        <taxon>Steinernema</taxon>
    </lineage>
</organism>
<feature type="region of interest" description="Disordered" evidence="1">
    <location>
        <begin position="80"/>
        <end position="201"/>
    </location>
</feature>
<name>A0A1I8AGK6_9BILA</name>
<proteinExistence type="predicted"/>
<dbReference type="Proteomes" id="UP000095287">
    <property type="component" value="Unplaced"/>
</dbReference>